<dbReference type="HOGENOM" id="CLU_045683_0_1_9"/>
<accession>Q67M80</accession>
<reference evidence="3 4" key="1">
    <citation type="journal article" date="2004" name="Nucleic Acids Res.">
        <title>Genome sequence of Symbiobacterium thermophilum, an uncultivable bacterium that depends on microbial commensalism.</title>
        <authorList>
            <person name="Ueda K."/>
            <person name="Yamashita A."/>
            <person name="Ishikawa J."/>
            <person name="Shimada M."/>
            <person name="Watsuji T."/>
            <person name="Morimura K."/>
            <person name="Ikeda H."/>
            <person name="Hattori M."/>
            <person name="Beppu T."/>
        </authorList>
    </citation>
    <scope>NUCLEOTIDE SEQUENCE [LARGE SCALE GENOMIC DNA]</scope>
    <source>
        <strain evidence="4">T / IAM 14863</strain>
    </source>
</reference>
<dbReference type="eggNOG" id="COG3181">
    <property type="taxonomic scope" value="Bacteria"/>
</dbReference>
<dbReference type="PIRSF" id="PIRSF017082">
    <property type="entry name" value="YflP"/>
    <property type="match status" value="1"/>
</dbReference>
<dbReference type="Proteomes" id="UP000000417">
    <property type="component" value="Chromosome"/>
</dbReference>
<dbReference type="Pfam" id="PF03401">
    <property type="entry name" value="TctC"/>
    <property type="match status" value="1"/>
</dbReference>
<dbReference type="InterPro" id="IPR042100">
    <property type="entry name" value="Bug_dom1"/>
</dbReference>
<protein>
    <recommendedName>
        <fullName evidence="5">Tripartite tricarboxylate transporter substrate binding protein</fullName>
    </recommendedName>
</protein>
<evidence type="ECO:0008006" key="5">
    <source>
        <dbReference type="Google" id="ProtNLM"/>
    </source>
</evidence>
<feature type="compositionally biased region" description="Polar residues" evidence="2">
    <location>
        <begin position="7"/>
        <end position="41"/>
    </location>
</feature>
<dbReference type="EMBL" id="AP006840">
    <property type="protein sequence ID" value="BAD41213.1"/>
    <property type="molecule type" value="Genomic_DNA"/>
</dbReference>
<sequence>MAGCGSSGTSTDATSPASTEQSATHGTPAEQTASQQTSTEPAGQEETKTWKPEKAVTLIVPYSAGGSTDVLARVVEKIWPKYVDQPLTVVNQPGGSGWVGREAVAKAAPDGYTLMIGYGSGEDLIAPQLREAPFDPINDFQPIALLSNHAILFATSTESGYETMEQLLEAAKSAEVTAALSGVGNLMDITVRAVAKAAGGEITGVPFAGGGPATTAMVGNQVDFGPGHQSELMPHVKGGRLRILAVASPERESMLADVPTLKELGIDYVNAGSLKGIAAPAGLPEEILAYYEDLFAKITSDPEFQQAMADVYQPVNYKNPEEFGAMIREYYEMYSRLIKELDIHVE</sequence>
<dbReference type="Gene3D" id="3.40.190.10">
    <property type="entry name" value="Periplasmic binding protein-like II"/>
    <property type="match status" value="1"/>
</dbReference>
<evidence type="ECO:0000256" key="2">
    <source>
        <dbReference type="SAM" id="MobiDB-lite"/>
    </source>
</evidence>
<dbReference type="KEGG" id="sth:STH2228"/>
<evidence type="ECO:0000313" key="3">
    <source>
        <dbReference type="EMBL" id="BAD41213.1"/>
    </source>
</evidence>
<organism evidence="3 4">
    <name type="scientific">Symbiobacterium thermophilum (strain DSM 24528 / JCM 14929 / IAM 14863 / T)</name>
    <dbReference type="NCBI Taxonomy" id="292459"/>
    <lineage>
        <taxon>Bacteria</taxon>
        <taxon>Bacillati</taxon>
        <taxon>Bacillota</taxon>
        <taxon>Clostridia</taxon>
        <taxon>Eubacteriales</taxon>
        <taxon>Symbiobacteriaceae</taxon>
        <taxon>Symbiobacterium</taxon>
    </lineage>
</organism>
<dbReference type="InterPro" id="IPR005064">
    <property type="entry name" value="BUG"/>
</dbReference>
<dbReference type="SUPFAM" id="SSF53850">
    <property type="entry name" value="Periplasmic binding protein-like II"/>
    <property type="match status" value="1"/>
</dbReference>
<comment type="similarity">
    <text evidence="1">Belongs to the UPF0065 (bug) family.</text>
</comment>
<feature type="region of interest" description="Disordered" evidence="2">
    <location>
        <begin position="1"/>
        <end position="50"/>
    </location>
</feature>
<name>Q67M80_SYMTH</name>
<dbReference type="Gene3D" id="3.40.190.150">
    <property type="entry name" value="Bordetella uptake gene, domain 1"/>
    <property type="match status" value="1"/>
</dbReference>
<dbReference type="AlphaFoldDB" id="Q67M80"/>
<evidence type="ECO:0000313" key="4">
    <source>
        <dbReference type="Proteomes" id="UP000000417"/>
    </source>
</evidence>
<evidence type="ECO:0000256" key="1">
    <source>
        <dbReference type="ARBA" id="ARBA00006987"/>
    </source>
</evidence>
<gene>
    <name evidence="3" type="ordered locus">STH2228</name>
</gene>
<keyword evidence="4" id="KW-1185">Reference proteome</keyword>
<proteinExistence type="inferred from homology"/>
<dbReference type="STRING" id="292459.STH2228"/>
<dbReference type="PANTHER" id="PTHR42928">
    <property type="entry name" value="TRICARBOXYLATE-BINDING PROTEIN"/>
    <property type="match status" value="1"/>
</dbReference>
<dbReference type="CDD" id="cd07012">
    <property type="entry name" value="PBP2_Bug_TTT"/>
    <property type="match status" value="1"/>
</dbReference>
<dbReference type="PANTHER" id="PTHR42928:SF5">
    <property type="entry name" value="BLR1237 PROTEIN"/>
    <property type="match status" value="1"/>
</dbReference>